<feature type="region of interest" description="Disordered" evidence="1">
    <location>
        <begin position="205"/>
        <end position="334"/>
    </location>
</feature>
<feature type="compositionally biased region" description="Low complexity" evidence="1">
    <location>
        <begin position="217"/>
        <end position="233"/>
    </location>
</feature>
<feature type="compositionally biased region" description="Low complexity" evidence="1">
    <location>
        <begin position="262"/>
        <end position="275"/>
    </location>
</feature>
<reference evidence="2" key="1">
    <citation type="submission" date="2023-10" db="EMBL/GenBank/DDBJ databases">
        <authorList>
            <person name="Chen Y."/>
            <person name="Shah S."/>
            <person name="Dougan E. K."/>
            <person name="Thang M."/>
            <person name="Chan C."/>
        </authorList>
    </citation>
    <scope>NUCLEOTIDE SEQUENCE [LARGE SCALE GENOMIC DNA]</scope>
</reference>
<dbReference type="EMBL" id="CAUYUJ010001029">
    <property type="protein sequence ID" value="CAK0793800.1"/>
    <property type="molecule type" value="Genomic_DNA"/>
</dbReference>
<evidence type="ECO:0000313" key="3">
    <source>
        <dbReference type="Proteomes" id="UP001189429"/>
    </source>
</evidence>
<accession>A0ABN9PL82</accession>
<evidence type="ECO:0000256" key="1">
    <source>
        <dbReference type="SAM" id="MobiDB-lite"/>
    </source>
</evidence>
<feature type="compositionally biased region" description="Polar residues" evidence="1">
    <location>
        <begin position="120"/>
        <end position="134"/>
    </location>
</feature>
<dbReference type="Proteomes" id="UP001189429">
    <property type="component" value="Unassembled WGS sequence"/>
</dbReference>
<name>A0ABN9PL82_9DINO</name>
<keyword evidence="3" id="KW-1185">Reference proteome</keyword>
<evidence type="ECO:0000313" key="2">
    <source>
        <dbReference type="EMBL" id="CAK0793800.1"/>
    </source>
</evidence>
<sequence>MALAAAPGQVSVEDMMRLQSQLDQVKERLDFISPMLPLVNFVQDYFQKVECEASMQLRRLRNAQTHKRPERDDEVSNAQLETVKWLHFVTETVMALQGGALLYAGGAAAAGGGRGGREPQASQSLPAGSAQGSVPGSREIRDAEPGQRCDAARAVAAREPRDGGRRRPPHPRGRAGALSRLLDGALHGATAPAGPPVARGARDAAGRLHVRPHRRAGTPAGARRGRPRAGAPGARRRRGRRLRDAPGRGAAGAAAHRRDLLHAGARGQDDAGPGQPRERRAAARRGPRAFAGGQRQRRRRVPADVLGGSRWGAREVPGRRPPRLAAARRAEPARRRRALRGARDGLGRAGARQGLLGLRLPAGVRAQERDALALLCSSGIVTARELSDDLTVISEDIDECVEIAREMLQTWPMDIRHVGQAADGGEEVFRGEADCTVPAQVWREGGAALSVPAGSPRPSRQIGDSVGGHCAFRC</sequence>
<feature type="compositionally biased region" description="Basic and acidic residues" evidence="1">
    <location>
        <begin position="138"/>
        <end position="165"/>
    </location>
</feature>
<organism evidence="2 3">
    <name type="scientific">Prorocentrum cordatum</name>
    <dbReference type="NCBI Taxonomy" id="2364126"/>
    <lineage>
        <taxon>Eukaryota</taxon>
        <taxon>Sar</taxon>
        <taxon>Alveolata</taxon>
        <taxon>Dinophyceae</taxon>
        <taxon>Prorocentrales</taxon>
        <taxon>Prorocentraceae</taxon>
        <taxon>Prorocentrum</taxon>
    </lineage>
</organism>
<comment type="caution">
    <text evidence="2">The sequence shown here is derived from an EMBL/GenBank/DDBJ whole genome shotgun (WGS) entry which is preliminary data.</text>
</comment>
<feature type="region of interest" description="Disordered" evidence="1">
    <location>
        <begin position="108"/>
        <end position="176"/>
    </location>
</feature>
<gene>
    <name evidence="2" type="ORF">PCOR1329_LOCUS3963</name>
</gene>
<proteinExistence type="predicted"/>
<protein>
    <submittedName>
        <fullName evidence="2">Uncharacterized protein</fullName>
    </submittedName>
</protein>